<accession>A0A1J0A4H9</accession>
<gene>
    <name evidence="2" type="ORF">BHY08_02765</name>
</gene>
<dbReference type="KEGG" id="vte:BHY08_02765"/>
<protein>
    <recommendedName>
        <fullName evidence="1">Transcobalamin-like C-terminal domain-containing protein</fullName>
    </recommendedName>
</protein>
<dbReference type="EMBL" id="CP017267">
    <property type="protein sequence ID" value="APB30843.1"/>
    <property type="molecule type" value="Genomic_DNA"/>
</dbReference>
<evidence type="ECO:0000259" key="1">
    <source>
        <dbReference type="Pfam" id="PF14478"/>
    </source>
</evidence>
<proteinExistence type="predicted"/>
<reference evidence="2 3" key="1">
    <citation type="submission" date="2016-09" db="EMBL/GenBank/DDBJ databases">
        <title>Vagococcus teuberi sp. nov., isolated from the Malian artisanal sour milk fene.</title>
        <authorList>
            <person name="Wullschleger S."/>
            <person name="Seifert C."/>
            <person name="Baumgartner S."/>
            <person name="Lacroix C."/>
            <person name="Bonfoh B."/>
            <person name="Stevens M.J."/>
            <person name="Meile L."/>
        </authorList>
    </citation>
    <scope>NUCLEOTIDE SEQUENCE [LARGE SCALE GENOMIC DNA]</scope>
    <source>
        <strain evidence="2 3">DSM 21459</strain>
    </source>
</reference>
<dbReference type="Pfam" id="PF14478">
    <property type="entry name" value="DUF4430"/>
    <property type="match status" value="1"/>
</dbReference>
<evidence type="ECO:0000313" key="3">
    <source>
        <dbReference type="Proteomes" id="UP000191200"/>
    </source>
</evidence>
<dbReference type="InterPro" id="IPR027954">
    <property type="entry name" value="Transcobalamin-like_C"/>
</dbReference>
<feature type="domain" description="Transcobalamin-like C-terminal" evidence="1">
    <location>
        <begin position="60"/>
        <end position="125"/>
    </location>
</feature>
<dbReference type="AlphaFoldDB" id="A0A1J0A4H9"/>
<evidence type="ECO:0000313" key="2">
    <source>
        <dbReference type="EMBL" id="APB30843.1"/>
    </source>
</evidence>
<dbReference type="PROSITE" id="PS51257">
    <property type="entry name" value="PROKAR_LIPOPROTEIN"/>
    <property type="match status" value="1"/>
</dbReference>
<dbReference type="Proteomes" id="UP000191200">
    <property type="component" value="Chromosome"/>
</dbReference>
<dbReference type="RefSeq" id="WP_071456418.1">
    <property type="nucleotide sequence ID" value="NZ_CP017267.1"/>
</dbReference>
<dbReference type="OrthoDB" id="2870483at2"/>
<name>A0A1J0A4H9_9ENTE</name>
<dbReference type="Gene3D" id="2.170.130.30">
    <property type="match status" value="1"/>
</dbReference>
<dbReference type="STRING" id="519472.BHY08_02765"/>
<keyword evidence="3" id="KW-1185">Reference proteome</keyword>
<organism evidence="2 3">
    <name type="scientific">Vagococcus teuberi</name>
    <dbReference type="NCBI Taxonomy" id="519472"/>
    <lineage>
        <taxon>Bacteria</taxon>
        <taxon>Bacillati</taxon>
        <taxon>Bacillota</taxon>
        <taxon>Bacilli</taxon>
        <taxon>Lactobacillales</taxon>
        <taxon>Enterococcaceae</taxon>
        <taxon>Vagococcus</taxon>
    </lineage>
</organism>
<sequence>MKKLNRLVLGATLIVTLAGCGAKDSQKTTESSESSAKVSIVLKEENKEFDSKEVSVKEDAVLYDVLKDNYNIEDTKGFITSIDGHKQDEKANKYWLYTINGKQAEKGVQETNVSDGDNVVFDLSKLD</sequence>